<dbReference type="OrthoDB" id="4543915at2"/>
<dbReference type="RefSeq" id="WP_153426478.1">
    <property type="nucleotide sequence ID" value="NZ_VJYJ02000002.1"/>
</dbReference>
<gene>
    <name evidence="2" type="ORF">FNX48_000220</name>
</gene>
<dbReference type="GO" id="GO:0008999">
    <property type="term" value="F:protein-N-terminal-alanine acetyltransferase activity"/>
    <property type="evidence" value="ECO:0007669"/>
    <property type="project" value="TreeGrafter"/>
</dbReference>
<dbReference type="GO" id="GO:1990189">
    <property type="term" value="F:protein N-terminal-serine acetyltransferase activity"/>
    <property type="evidence" value="ECO:0007669"/>
    <property type="project" value="TreeGrafter"/>
</dbReference>
<dbReference type="InterPro" id="IPR051908">
    <property type="entry name" value="Ribosomal_N-acetyltransferase"/>
</dbReference>
<accession>A0A646I327</accession>
<dbReference type="SUPFAM" id="SSF55729">
    <property type="entry name" value="Acyl-CoA N-acyltransferases (Nat)"/>
    <property type="match status" value="1"/>
</dbReference>
<keyword evidence="2" id="KW-0808">Transferase</keyword>
<dbReference type="PANTHER" id="PTHR43441:SF6">
    <property type="entry name" value="N-ACETYLTRANSFERASE DOMAIN-CONTAINING PROTEIN"/>
    <property type="match status" value="1"/>
</dbReference>
<dbReference type="PANTHER" id="PTHR43441">
    <property type="entry name" value="RIBOSOMAL-PROTEIN-SERINE ACETYLTRANSFERASE"/>
    <property type="match status" value="1"/>
</dbReference>
<dbReference type="PROSITE" id="PS51186">
    <property type="entry name" value="GNAT"/>
    <property type="match status" value="1"/>
</dbReference>
<proteinExistence type="predicted"/>
<sequence length="177" mass="18787">MDDILLVPMTAEFAKCNLAGTKPPGDRWAPDYPLADEADAIRYFLSRGDRPGTPDFGVFGLYVVRDLPDRAAIGGIGFFGPPDDSGIVELGFGIVPSMRRRGMATSALRRALAIARDNGASTVRADTTVDNAASIRVMQKAGMTRTRSADGMVYFETDVTGGAALGCRGEDNPPAND</sequence>
<dbReference type="AlphaFoldDB" id="A0A646I327"/>
<evidence type="ECO:0000313" key="2">
    <source>
        <dbReference type="EMBL" id="MQS05660.1"/>
    </source>
</evidence>
<evidence type="ECO:0000259" key="1">
    <source>
        <dbReference type="PROSITE" id="PS51186"/>
    </source>
</evidence>
<dbReference type="InterPro" id="IPR000182">
    <property type="entry name" value="GNAT_dom"/>
</dbReference>
<dbReference type="Gene3D" id="3.40.630.30">
    <property type="match status" value="1"/>
</dbReference>
<dbReference type="Pfam" id="PF13302">
    <property type="entry name" value="Acetyltransf_3"/>
    <property type="match status" value="1"/>
</dbReference>
<comment type="caution">
    <text evidence="2">The sequence shown here is derived from an EMBL/GenBank/DDBJ whole genome shotgun (WGS) entry which is preliminary data.</text>
</comment>
<dbReference type="InterPro" id="IPR016181">
    <property type="entry name" value="Acyl_CoA_acyltransferase"/>
</dbReference>
<reference evidence="2" key="1">
    <citation type="submission" date="2019-10" db="EMBL/GenBank/DDBJ databases">
        <title>Streptomyces sp. nov., a novel actinobacterium isolated from alkaline environment.</title>
        <authorList>
            <person name="Golinska P."/>
        </authorList>
    </citation>
    <scope>NUCLEOTIDE SEQUENCE</scope>
    <source>
        <strain evidence="2">IF17</strain>
    </source>
</reference>
<protein>
    <submittedName>
        <fullName evidence="2">GNAT family N-acetyltransferase</fullName>
    </submittedName>
</protein>
<dbReference type="Proteomes" id="UP000315516">
    <property type="component" value="Unassembled WGS sequence"/>
</dbReference>
<dbReference type="GO" id="GO:0005737">
    <property type="term" value="C:cytoplasm"/>
    <property type="evidence" value="ECO:0007669"/>
    <property type="project" value="TreeGrafter"/>
</dbReference>
<organism evidence="2">
    <name type="scientific">Streptomyces alkaliphilus</name>
    <dbReference type="NCBI Taxonomy" id="1472722"/>
    <lineage>
        <taxon>Bacteria</taxon>
        <taxon>Bacillati</taxon>
        <taxon>Actinomycetota</taxon>
        <taxon>Actinomycetes</taxon>
        <taxon>Kitasatosporales</taxon>
        <taxon>Streptomycetaceae</taxon>
        <taxon>Streptomyces</taxon>
    </lineage>
</organism>
<feature type="domain" description="N-acetyltransferase" evidence="1">
    <location>
        <begin position="4"/>
        <end position="160"/>
    </location>
</feature>
<dbReference type="EMBL" id="VJYJ02000002">
    <property type="protein sequence ID" value="MQS05660.1"/>
    <property type="molecule type" value="Genomic_DNA"/>
</dbReference>
<name>A0A646I327_9ACTN</name>